<dbReference type="Gene3D" id="1.10.287.90">
    <property type="match status" value="1"/>
</dbReference>
<evidence type="ECO:0000259" key="19">
    <source>
        <dbReference type="PROSITE" id="PS50857"/>
    </source>
</evidence>
<dbReference type="InterPro" id="IPR001505">
    <property type="entry name" value="Copper_CuA"/>
</dbReference>
<dbReference type="SUPFAM" id="SSF49503">
    <property type="entry name" value="Cupredoxins"/>
    <property type="match status" value="1"/>
</dbReference>
<reference evidence="21 22" key="1">
    <citation type="submission" date="2019-10" db="EMBL/GenBank/DDBJ databases">
        <title>Draft Genome Sequence of Cytophagaceae sp. SJW1-29.</title>
        <authorList>
            <person name="Choi A."/>
        </authorList>
    </citation>
    <scope>NUCLEOTIDE SEQUENCE [LARGE SCALE GENOMIC DNA]</scope>
    <source>
        <strain evidence="21 22">SJW1-29</strain>
    </source>
</reference>
<dbReference type="Gene3D" id="2.60.40.420">
    <property type="entry name" value="Cupredoxins - blue copper proteins"/>
    <property type="match status" value="1"/>
</dbReference>
<dbReference type="InterPro" id="IPR036257">
    <property type="entry name" value="Cyt_c_oxidase_su2_TM_sf"/>
</dbReference>
<evidence type="ECO:0000313" key="21">
    <source>
        <dbReference type="EMBL" id="MPR36256.1"/>
    </source>
</evidence>
<keyword evidence="13" id="KW-0186">Copper</keyword>
<dbReference type="PROSITE" id="PS51007">
    <property type="entry name" value="CYTC"/>
    <property type="match status" value="1"/>
</dbReference>
<dbReference type="NCBIfam" id="TIGR02866">
    <property type="entry name" value="CoxB"/>
    <property type="match status" value="1"/>
</dbReference>
<evidence type="ECO:0000256" key="10">
    <source>
        <dbReference type="ARBA" id="ARBA00022982"/>
    </source>
</evidence>
<dbReference type="PANTHER" id="PTHR22888">
    <property type="entry name" value="CYTOCHROME C OXIDASE, SUBUNIT II"/>
    <property type="match status" value="1"/>
</dbReference>
<dbReference type="InterPro" id="IPR036909">
    <property type="entry name" value="Cyt_c-like_dom_sf"/>
</dbReference>
<keyword evidence="12 17" id="KW-0408">Iron</keyword>
<keyword evidence="8 17" id="KW-0479">Metal-binding</keyword>
<dbReference type="PROSITE" id="PS00078">
    <property type="entry name" value="COX2"/>
    <property type="match status" value="1"/>
</dbReference>
<evidence type="ECO:0000256" key="13">
    <source>
        <dbReference type="ARBA" id="ARBA00023008"/>
    </source>
</evidence>
<keyword evidence="14 18" id="KW-0472">Membrane</keyword>
<feature type="transmembrane region" description="Helical" evidence="18">
    <location>
        <begin position="6"/>
        <end position="21"/>
    </location>
</feature>
<sequence>MGGGGVLFLVIGLVVFYSLRYRRKAGETDEPQQFHTHSGLEIGILAATTGVMGIFFFLTITTMLAVNDNPAPDRPPDLVIIGHQWWWEARYPNSGVVTANEIHIPSGKRLLVEVRSADVIHDWWVPELGRKMDMIPGTANHLWMEARHPGTFLGTCSEFCGTQHAWMRIQVIAQAPDAFAAWERAQLQKPTAVNGAVAAAGETLFQQKTCANCHAIAGTKANARIGPDLTHLGSRNTLLTGMLENTPENLTRWLDNPQQIKSGAHMPNFIFTKAEVEALVEYLEHLD</sequence>
<dbReference type="EMBL" id="WHLY01000002">
    <property type="protein sequence ID" value="MPR36256.1"/>
    <property type="molecule type" value="Genomic_DNA"/>
</dbReference>
<evidence type="ECO:0000313" key="22">
    <source>
        <dbReference type="Proteomes" id="UP000479293"/>
    </source>
</evidence>
<dbReference type="GO" id="GO:0004129">
    <property type="term" value="F:cytochrome-c oxidase activity"/>
    <property type="evidence" value="ECO:0007669"/>
    <property type="project" value="UniProtKB-EC"/>
</dbReference>
<dbReference type="GO" id="GO:0016020">
    <property type="term" value="C:membrane"/>
    <property type="evidence" value="ECO:0007669"/>
    <property type="project" value="UniProtKB-SubCell"/>
</dbReference>
<gene>
    <name evidence="21" type="primary">coxB</name>
    <name evidence="21" type="ORF">GBK04_23650</name>
</gene>
<evidence type="ECO:0000256" key="9">
    <source>
        <dbReference type="ARBA" id="ARBA00022967"/>
    </source>
</evidence>
<keyword evidence="4" id="KW-0813">Transport</keyword>
<dbReference type="PROSITE" id="PS50857">
    <property type="entry name" value="COX2_CUA"/>
    <property type="match status" value="1"/>
</dbReference>
<dbReference type="InterPro" id="IPR002429">
    <property type="entry name" value="CcO_II-like_C"/>
</dbReference>
<dbReference type="InterPro" id="IPR034236">
    <property type="entry name" value="CuRO_CcO_Caa3_II"/>
</dbReference>
<dbReference type="Proteomes" id="UP000479293">
    <property type="component" value="Unassembled WGS sequence"/>
</dbReference>
<dbReference type="GO" id="GO:0042773">
    <property type="term" value="P:ATP synthesis coupled electron transport"/>
    <property type="evidence" value="ECO:0007669"/>
    <property type="project" value="TreeGrafter"/>
</dbReference>
<evidence type="ECO:0000256" key="7">
    <source>
        <dbReference type="ARBA" id="ARBA00022692"/>
    </source>
</evidence>
<dbReference type="InterPro" id="IPR008972">
    <property type="entry name" value="Cupredoxin"/>
</dbReference>
<dbReference type="GO" id="GO:0005507">
    <property type="term" value="F:copper ion binding"/>
    <property type="evidence" value="ECO:0007669"/>
    <property type="project" value="InterPro"/>
</dbReference>
<dbReference type="SUPFAM" id="SSF46626">
    <property type="entry name" value="Cytochrome c"/>
    <property type="match status" value="1"/>
</dbReference>
<evidence type="ECO:0000256" key="8">
    <source>
        <dbReference type="ARBA" id="ARBA00022723"/>
    </source>
</evidence>
<keyword evidence="7 18" id="KW-0812">Transmembrane</keyword>
<dbReference type="InterPro" id="IPR045187">
    <property type="entry name" value="CcO_II"/>
</dbReference>
<evidence type="ECO:0000256" key="5">
    <source>
        <dbReference type="ARBA" id="ARBA00022617"/>
    </source>
</evidence>
<evidence type="ECO:0000259" key="20">
    <source>
        <dbReference type="PROSITE" id="PS51007"/>
    </source>
</evidence>
<dbReference type="GO" id="GO:0020037">
    <property type="term" value="F:heme binding"/>
    <property type="evidence" value="ECO:0007669"/>
    <property type="project" value="InterPro"/>
</dbReference>
<keyword evidence="5 17" id="KW-0349">Heme</keyword>
<dbReference type="InterPro" id="IPR014222">
    <property type="entry name" value="Cyt_c_oxidase_su2"/>
</dbReference>
<evidence type="ECO:0000256" key="3">
    <source>
        <dbReference type="ARBA" id="ARBA00012949"/>
    </source>
</evidence>
<keyword evidence="22" id="KW-1185">Reference proteome</keyword>
<accession>A0A7C9BFC5</accession>
<dbReference type="InterPro" id="IPR009056">
    <property type="entry name" value="Cyt_c-like_dom"/>
</dbReference>
<dbReference type="Pfam" id="PF00034">
    <property type="entry name" value="Cytochrom_C"/>
    <property type="match status" value="1"/>
</dbReference>
<dbReference type="Pfam" id="PF00116">
    <property type="entry name" value="COX2"/>
    <property type="match status" value="1"/>
</dbReference>
<evidence type="ECO:0000256" key="11">
    <source>
        <dbReference type="ARBA" id="ARBA00022989"/>
    </source>
</evidence>
<keyword evidence="21" id="KW-0560">Oxidoreductase</keyword>
<comment type="similarity">
    <text evidence="2">Belongs to the cytochrome c oxidase subunit 2 family.</text>
</comment>
<feature type="domain" description="Cytochrome oxidase subunit II copper A binding" evidence="19">
    <location>
        <begin position="73"/>
        <end position="185"/>
    </location>
</feature>
<keyword evidence="9" id="KW-1278">Translocase</keyword>
<evidence type="ECO:0000256" key="2">
    <source>
        <dbReference type="ARBA" id="ARBA00007866"/>
    </source>
</evidence>
<dbReference type="AlphaFoldDB" id="A0A7C9BFC5"/>
<evidence type="ECO:0000256" key="6">
    <source>
        <dbReference type="ARBA" id="ARBA00022660"/>
    </source>
</evidence>
<evidence type="ECO:0000256" key="17">
    <source>
        <dbReference type="PROSITE-ProRule" id="PRU00433"/>
    </source>
</evidence>
<feature type="domain" description="Cytochrome c" evidence="20">
    <location>
        <begin position="196"/>
        <end position="287"/>
    </location>
</feature>
<dbReference type="PANTHER" id="PTHR22888:SF9">
    <property type="entry name" value="CYTOCHROME C OXIDASE SUBUNIT 2"/>
    <property type="match status" value="1"/>
</dbReference>
<name>A0A7C9BFC5_9BACT</name>
<proteinExistence type="inferred from homology"/>
<comment type="function">
    <text evidence="15">Subunits I and II form the functional core of the enzyme complex. Electrons originating in cytochrome c are transferred via heme a and Cu(A) to the binuclear center formed by heme a3 and Cu(B).</text>
</comment>
<keyword evidence="10" id="KW-0249">Electron transport</keyword>
<keyword evidence="6" id="KW-0679">Respiratory chain</keyword>
<evidence type="ECO:0000256" key="1">
    <source>
        <dbReference type="ARBA" id="ARBA00004141"/>
    </source>
</evidence>
<keyword evidence="11 18" id="KW-1133">Transmembrane helix</keyword>
<evidence type="ECO:0000256" key="4">
    <source>
        <dbReference type="ARBA" id="ARBA00022448"/>
    </source>
</evidence>
<dbReference type="CDD" id="cd04213">
    <property type="entry name" value="CuRO_CcO_Caa3_II"/>
    <property type="match status" value="1"/>
</dbReference>
<protein>
    <recommendedName>
        <fullName evidence="3">cytochrome-c oxidase</fullName>
        <ecNumber evidence="3">7.1.1.9</ecNumber>
    </recommendedName>
    <alternativeName>
        <fullName evidence="16">Cytochrome aa3 subunit 2</fullName>
    </alternativeName>
</protein>
<evidence type="ECO:0000256" key="16">
    <source>
        <dbReference type="ARBA" id="ARBA00031399"/>
    </source>
</evidence>
<comment type="caution">
    <text evidence="21">The sequence shown here is derived from an EMBL/GenBank/DDBJ whole genome shotgun (WGS) entry which is preliminary data.</text>
</comment>
<feature type="transmembrane region" description="Helical" evidence="18">
    <location>
        <begin position="42"/>
        <end position="66"/>
    </location>
</feature>
<dbReference type="EC" id="7.1.1.9" evidence="3"/>
<evidence type="ECO:0000256" key="15">
    <source>
        <dbReference type="ARBA" id="ARBA00024688"/>
    </source>
</evidence>
<evidence type="ECO:0000256" key="18">
    <source>
        <dbReference type="SAM" id="Phobius"/>
    </source>
</evidence>
<evidence type="ECO:0000256" key="12">
    <source>
        <dbReference type="ARBA" id="ARBA00023004"/>
    </source>
</evidence>
<evidence type="ECO:0000256" key="14">
    <source>
        <dbReference type="ARBA" id="ARBA00023136"/>
    </source>
</evidence>
<organism evidence="21 22">
    <name type="scientific">Salmonirosea aquatica</name>
    <dbReference type="NCBI Taxonomy" id="2654236"/>
    <lineage>
        <taxon>Bacteria</taxon>
        <taxon>Pseudomonadati</taxon>
        <taxon>Bacteroidota</taxon>
        <taxon>Cytophagia</taxon>
        <taxon>Cytophagales</taxon>
        <taxon>Spirosomataceae</taxon>
        <taxon>Salmonirosea</taxon>
    </lineage>
</organism>
<dbReference type="GO" id="GO:0016491">
    <property type="term" value="F:oxidoreductase activity"/>
    <property type="evidence" value="ECO:0007669"/>
    <property type="project" value="UniProtKB-KW"/>
</dbReference>
<comment type="subcellular location">
    <subcellularLocation>
        <location evidence="1">Membrane</location>
        <topology evidence="1">Multi-pass membrane protein</topology>
    </subcellularLocation>
</comment>